<evidence type="ECO:0000313" key="2">
    <source>
        <dbReference type="EMBL" id="KUM47049.1"/>
    </source>
</evidence>
<keyword evidence="1" id="KW-0472">Membrane</keyword>
<keyword evidence="1" id="KW-0812">Transmembrane</keyword>
<dbReference type="EMBL" id="LKAM01000008">
    <property type="protein sequence ID" value="KUM47049.1"/>
    <property type="molecule type" value="Genomic_DNA"/>
</dbReference>
<organism evidence="2">
    <name type="scientific">Picea glauca</name>
    <name type="common">White spruce</name>
    <name type="synonym">Pinus glauca</name>
    <dbReference type="NCBI Taxonomy" id="3330"/>
    <lineage>
        <taxon>Eukaryota</taxon>
        <taxon>Viridiplantae</taxon>
        <taxon>Streptophyta</taxon>
        <taxon>Embryophyta</taxon>
        <taxon>Tracheophyta</taxon>
        <taxon>Spermatophyta</taxon>
        <taxon>Pinopsida</taxon>
        <taxon>Pinidae</taxon>
        <taxon>Conifers I</taxon>
        <taxon>Pinales</taxon>
        <taxon>Pinaceae</taxon>
        <taxon>Picea</taxon>
    </lineage>
</organism>
<sequence>MGWGSTLRTLNIYPLYSYAYLLLLLPIIPPSQPHDLPHLCPTFTVLHRRSNRITSVHGRSDRYSQVTCVREPTLPAYIFLLWYHYEYSGRASEYDSLI</sequence>
<feature type="transmembrane region" description="Helical" evidence="1">
    <location>
        <begin position="12"/>
        <end position="28"/>
    </location>
</feature>
<reference evidence="2" key="1">
    <citation type="journal article" date="2015" name="Genome Biol. Evol.">
        <title>Organellar Genomes of White Spruce (Picea glauca): Assembly and Annotation.</title>
        <authorList>
            <person name="Jackman S.D."/>
            <person name="Warren R.L."/>
            <person name="Gibb E.A."/>
            <person name="Vandervalk B.P."/>
            <person name="Mohamadi H."/>
            <person name="Chu J."/>
            <person name="Raymond A."/>
            <person name="Pleasance S."/>
            <person name="Coope R."/>
            <person name="Wildung M.R."/>
            <person name="Ritland C.E."/>
            <person name="Bousquet J."/>
            <person name="Jones S.J."/>
            <person name="Bohlmann J."/>
            <person name="Birol I."/>
        </authorList>
    </citation>
    <scope>NUCLEOTIDE SEQUENCE [LARGE SCALE GENOMIC DNA]</scope>
    <source>
        <tissue evidence="2">Flushing bud</tissue>
    </source>
</reference>
<geneLocation type="mitochondrion" evidence="2"/>
<keyword evidence="2" id="KW-0496">Mitochondrion</keyword>
<protein>
    <submittedName>
        <fullName evidence="2">Uncharacterized protein</fullName>
    </submittedName>
</protein>
<proteinExistence type="predicted"/>
<accession>A0A101LXC3</accession>
<evidence type="ECO:0000256" key="1">
    <source>
        <dbReference type="SAM" id="Phobius"/>
    </source>
</evidence>
<name>A0A101LXC3_PICGL</name>
<gene>
    <name evidence="2" type="ORF">ABT39_MTgene6055</name>
</gene>
<dbReference type="AlphaFoldDB" id="A0A101LXC3"/>
<keyword evidence="1" id="KW-1133">Transmembrane helix</keyword>
<comment type="caution">
    <text evidence="2">The sequence shown here is derived from an EMBL/GenBank/DDBJ whole genome shotgun (WGS) entry which is preliminary data.</text>
</comment>